<accession>A0A540VIZ2</accession>
<dbReference type="GO" id="GO:0055085">
    <property type="term" value="P:transmembrane transport"/>
    <property type="evidence" value="ECO:0007669"/>
    <property type="project" value="InterPro"/>
</dbReference>
<feature type="transmembrane region" description="Helical" evidence="7">
    <location>
        <begin position="223"/>
        <end position="244"/>
    </location>
</feature>
<dbReference type="InterPro" id="IPR025966">
    <property type="entry name" value="OppC_N"/>
</dbReference>
<dbReference type="NCBIfam" id="NF045476">
    <property type="entry name" value="Opp4C"/>
    <property type="match status" value="1"/>
</dbReference>
<feature type="transmembrane region" description="Helical" evidence="7">
    <location>
        <begin position="176"/>
        <end position="192"/>
    </location>
</feature>
<feature type="transmembrane region" description="Helical" evidence="7">
    <location>
        <begin position="48"/>
        <end position="71"/>
    </location>
</feature>
<evidence type="ECO:0000256" key="8">
    <source>
        <dbReference type="SAM" id="MobiDB-lite"/>
    </source>
</evidence>
<dbReference type="InterPro" id="IPR035906">
    <property type="entry name" value="MetI-like_sf"/>
</dbReference>
<evidence type="ECO:0000256" key="2">
    <source>
        <dbReference type="ARBA" id="ARBA00022448"/>
    </source>
</evidence>
<comment type="subcellular location">
    <subcellularLocation>
        <location evidence="1 7">Cell membrane</location>
        <topology evidence="1 7">Multi-pass membrane protein</topology>
    </subcellularLocation>
</comment>
<feature type="transmembrane region" description="Helical" evidence="7">
    <location>
        <begin position="152"/>
        <end position="170"/>
    </location>
</feature>
<dbReference type="SUPFAM" id="SSF161098">
    <property type="entry name" value="MetI-like"/>
    <property type="match status" value="1"/>
</dbReference>
<dbReference type="Proteomes" id="UP000317371">
    <property type="component" value="Unassembled WGS sequence"/>
</dbReference>
<comment type="caution">
    <text evidence="10">The sequence shown here is derived from an EMBL/GenBank/DDBJ whole genome shotgun (WGS) entry which is preliminary data.</text>
</comment>
<dbReference type="InterPro" id="IPR053523">
    <property type="entry name" value="Oligopeptide_permease_AppC"/>
</dbReference>
<comment type="similarity">
    <text evidence="7">Belongs to the binding-protein-dependent transport system permease family.</text>
</comment>
<evidence type="ECO:0000256" key="3">
    <source>
        <dbReference type="ARBA" id="ARBA00022475"/>
    </source>
</evidence>
<feature type="region of interest" description="Disordered" evidence="8">
    <location>
        <begin position="1"/>
        <end position="31"/>
    </location>
</feature>
<reference evidence="10 11" key="1">
    <citation type="submission" date="2019-06" db="EMBL/GenBank/DDBJ databases">
        <title>Genome sequence of Litorilinea aerophila BAA-2444.</title>
        <authorList>
            <person name="Maclea K.S."/>
            <person name="Maurais E.G."/>
            <person name="Iannazzi L.C."/>
        </authorList>
    </citation>
    <scope>NUCLEOTIDE SEQUENCE [LARGE SCALE GENOMIC DNA]</scope>
    <source>
        <strain evidence="10 11">ATCC BAA-2444</strain>
    </source>
</reference>
<protein>
    <submittedName>
        <fullName evidence="10">ABC transporter permease</fullName>
    </submittedName>
</protein>
<keyword evidence="4 7" id="KW-0812">Transmembrane</keyword>
<gene>
    <name evidence="10" type="ORF">FKZ61_05565</name>
</gene>
<keyword evidence="11" id="KW-1185">Reference proteome</keyword>
<organism evidence="10 11">
    <name type="scientific">Litorilinea aerophila</name>
    <dbReference type="NCBI Taxonomy" id="1204385"/>
    <lineage>
        <taxon>Bacteria</taxon>
        <taxon>Bacillati</taxon>
        <taxon>Chloroflexota</taxon>
        <taxon>Caldilineae</taxon>
        <taxon>Caldilineales</taxon>
        <taxon>Caldilineaceae</taxon>
        <taxon>Litorilinea</taxon>
    </lineage>
</organism>
<proteinExistence type="inferred from homology"/>
<dbReference type="PANTHER" id="PTHR43386:SF1">
    <property type="entry name" value="D,D-DIPEPTIDE TRANSPORT SYSTEM PERMEASE PROTEIN DDPC-RELATED"/>
    <property type="match status" value="1"/>
</dbReference>
<dbReference type="Pfam" id="PF12911">
    <property type="entry name" value="OppC_N"/>
    <property type="match status" value="1"/>
</dbReference>
<feature type="domain" description="ABC transmembrane type-1" evidence="9">
    <location>
        <begin position="110"/>
        <end position="301"/>
    </location>
</feature>
<evidence type="ECO:0000256" key="4">
    <source>
        <dbReference type="ARBA" id="ARBA00022692"/>
    </source>
</evidence>
<name>A0A540VIZ2_9CHLR</name>
<dbReference type="InterPro" id="IPR050366">
    <property type="entry name" value="BP-dependent_transpt_permease"/>
</dbReference>
<evidence type="ECO:0000256" key="6">
    <source>
        <dbReference type="ARBA" id="ARBA00023136"/>
    </source>
</evidence>
<dbReference type="RefSeq" id="WP_141609102.1">
    <property type="nucleotide sequence ID" value="NZ_VIGC02000006.1"/>
</dbReference>
<dbReference type="FunCoup" id="A0A540VIZ2">
    <property type="interactions" value="389"/>
</dbReference>
<feature type="transmembrane region" description="Helical" evidence="7">
    <location>
        <begin position="281"/>
        <end position="301"/>
    </location>
</feature>
<evidence type="ECO:0000313" key="11">
    <source>
        <dbReference type="Proteomes" id="UP000317371"/>
    </source>
</evidence>
<dbReference type="CDD" id="cd06261">
    <property type="entry name" value="TM_PBP2"/>
    <property type="match status" value="1"/>
</dbReference>
<evidence type="ECO:0000313" key="10">
    <source>
        <dbReference type="EMBL" id="TQE96730.1"/>
    </source>
</evidence>
<keyword evidence="2 7" id="KW-0813">Transport</keyword>
<feature type="transmembrane region" description="Helical" evidence="7">
    <location>
        <begin position="114"/>
        <end position="140"/>
    </location>
</feature>
<evidence type="ECO:0000256" key="5">
    <source>
        <dbReference type="ARBA" id="ARBA00022989"/>
    </source>
</evidence>
<dbReference type="GO" id="GO:0005886">
    <property type="term" value="C:plasma membrane"/>
    <property type="evidence" value="ECO:0007669"/>
    <property type="project" value="UniProtKB-SubCell"/>
</dbReference>
<keyword evidence="5 7" id="KW-1133">Transmembrane helix</keyword>
<dbReference type="EMBL" id="VIGC01000006">
    <property type="protein sequence ID" value="TQE96730.1"/>
    <property type="molecule type" value="Genomic_DNA"/>
</dbReference>
<keyword evidence="3" id="KW-1003">Cell membrane</keyword>
<dbReference type="InterPro" id="IPR000515">
    <property type="entry name" value="MetI-like"/>
</dbReference>
<evidence type="ECO:0000256" key="7">
    <source>
        <dbReference type="RuleBase" id="RU363032"/>
    </source>
</evidence>
<keyword evidence="6 7" id="KW-0472">Membrane</keyword>
<dbReference type="OrthoDB" id="9776213at2"/>
<evidence type="ECO:0000259" key="9">
    <source>
        <dbReference type="PROSITE" id="PS50928"/>
    </source>
</evidence>
<evidence type="ECO:0000256" key="1">
    <source>
        <dbReference type="ARBA" id="ARBA00004651"/>
    </source>
</evidence>
<dbReference type="AlphaFoldDB" id="A0A540VIZ2"/>
<dbReference type="Pfam" id="PF00528">
    <property type="entry name" value="BPD_transp_1"/>
    <property type="match status" value="1"/>
</dbReference>
<sequence>MSASDTPLDRRQDSTADTPLPTPSLVADRGQIQSPGQRALRRFLRHRLAVASLIFMILVTLTVFPLAPLVAPIPPEKTDLRAVRQPPSREHLLGTDLIGRDVLSRVVYGGRVSIAVGLVAVLLFLSIGTLLGSLAGYYGGRVDMVIMRVTDTFMAFPVLVILISIVAIVGPGLRNAMIAIGLIGWTGVARLVRGQILAVREMDFVLAAEAIGVPRRQILLRHILPSIVAPITVAGSFGIAGAILTEAGLSFLGLGVQVPTPSWGNMLNEAQSIQIIESFPWLWLPPGLMISLCVLAINFIGDGLRDALDPRMTLD</sequence>
<dbReference type="InParanoid" id="A0A540VIZ2"/>
<dbReference type="Gene3D" id="1.10.3720.10">
    <property type="entry name" value="MetI-like"/>
    <property type="match status" value="1"/>
</dbReference>
<dbReference type="PANTHER" id="PTHR43386">
    <property type="entry name" value="OLIGOPEPTIDE TRANSPORT SYSTEM PERMEASE PROTEIN APPC"/>
    <property type="match status" value="1"/>
</dbReference>
<dbReference type="PROSITE" id="PS50928">
    <property type="entry name" value="ABC_TM1"/>
    <property type="match status" value="1"/>
</dbReference>